<dbReference type="AlphaFoldDB" id="A0A6J7F733"/>
<dbReference type="EMBL" id="CAFBLP010000098">
    <property type="protein sequence ID" value="CAB4889598.1"/>
    <property type="molecule type" value="Genomic_DNA"/>
</dbReference>
<accession>A0A6J7F733</accession>
<proteinExistence type="predicted"/>
<gene>
    <name evidence="1" type="ORF">UFOPK3376_02710</name>
</gene>
<protein>
    <submittedName>
        <fullName evidence="1">Unannotated protein</fullName>
    </submittedName>
</protein>
<organism evidence="1">
    <name type="scientific">freshwater metagenome</name>
    <dbReference type="NCBI Taxonomy" id="449393"/>
    <lineage>
        <taxon>unclassified sequences</taxon>
        <taxon>metagenomes</taxon>
        <taxon>ecological metagenomes</taxon>
    </lineage>
</organism>
<reference evidence="1" key="1">
    <citation type="submission" date="2020-05" db="EMBL/GenBank/DDBJ databases">
        <authorList>
            <person name="Chiriac C."/>
            <person name="Salcher M."/>
            <person name="Ghai R."/>
            <person name="Kavagutti S V."/>
        </authorList>
    </citation>
    <scope>NUCLEOTIDE SEQUENCE</scope>
</reference>
<name>A0A6J7F733_9ZZZZ</name>
<evidence type="ECO:0000313" key="1">
    <source>
        <dbReference type="EMBL" id="CAB4889598.1"/>
    </source>
</evidence>
<sequence length="143" mass="14847">MPEMVKEPALSASPPAVATLIEPVVAPVGTTAVIEFTEATEYAATIPLKPTDVAAAMPVPVMVTAVPAAPEVGVKLVITGAGLATHWIPPVLEVMVPVPVPEKATESSFEVAVPKAAPTRWLPPMGTVQVEMPLQSPDQPMKL</sequence>